<evidence type="ECO:0000313" key="4">
    <source>
        <dbReference type="Proteomes" id="UP001589810"/>
    </source>
</evidence>
<reference evidence="3 4" key="1">
    <citation type="submission" date="2024-09" db="EMBL/GenBank/DDBJ databases">
        <authorList>
            <person name="Sun Q."/>
            <person name="Mori K."/>
        </authorList>
    </citation>
    <scope>NUCLEOTIDE SEQUENCE [LARGE SCALE GENOMIC DNA]</scope>
    <source>
        <strain evidence="3 4">TBRC 1432</strain>
    </source>
</reference>
<dbReference type="Proteomes" id="UP001589810">
    <property type="component" value="Unassembled WGS sequence"/>
</dbReference>
<dbReference type="InterPro" id="IPR029058">
    <property type="entry name" value="AB_hydrolase_fold"/>
</dbReference>
<feature type="domain" description="Dipeptidylpeptidase IV N-terminal" evidence="2">
    <location>
        <begin position="133"/>
        <end position="449"/>
    </location>
</feature>
<dbReference type="RefSeq" id="WP_379793773.1">
    <property type="nucleotide sequence ID" value="NZ_JBHLUD010000001.1"/>
</dbReference>
<name>A0ABV6MK67_9PSEU</name>
<feature type="domain" description="Peptidase S9 prolyl oligopeptidase catalytic" evidence="1">
    <location>
        <begin position="535"/>
        <end position="730"/>
    </location>
</feature>
<dbReference type="Pfam" id="PF00326">
    <property type="entry name" value="Peptidase_S9"/>
    <property type="match status" value="1"/>
</dbReference>
<keyword evidence="4" id="KW-1185">Reference proteome</keyword>
<comment type="caution">
    <text evidence="3">The sequence shown here is derived from an EMBL/GenBank/DDBJ whole genome shotgun (WGS) entry which is preliminary data.</text>
</comment>
<evidence type="ECO:0000259" key="2">
    <source>
        <dbReference type="Pfam" id="PF00930"/>
    </source>
</evidence>
<protein>
    <submittedName>
        <fullName evidence="3">DPP IV N-terminal domain-containing protein</fullName>
    </submittedName>
</protein>
<dbReference type="SUPFAM" id="SSF82171">
    <property type="entry name" value="DPP6 N-terminal domain-like"/>
    <property type="match status" value="1"/>
</dbReference>
<evidence type="ECO:0000259" key="1">
    <source>
        <dbReference type="Pfam" id="PF00326"/>
    </source>
</evidence>
<accession>A0ABV6MK67</accession>
<dbReference type="Pfam" id="PF00930">
    <property type="entry name" value="DPPIV_N"/>
    <property type="match status" value="1"/>
</dbReference>
<dbReference type="InterPro" id="IPR001375">
    <property type="entry name" value="Peptidase_S9_cat"/>
</dbReference>
<evidence type="ECO:0000313" key="3">
    <source>
        <dbReference type="EMBL" id="MFC0540683.1"/>
    </source>
</evidence>
<dbReference type="Gene3D" id="3.40.50.1820">
    <property type="entry name" value="alpha/beta hydrolase"/>
    <property type="match status" value="1"/>
</dbReference>
<dbReference type="EMBL" id="JBHLUD010000001">
    <property type="protein sequence ID" value="MFC0540683.1"/>
    <property type="molecule type" value="Genomic_DNA"/>
</dbReference>
<proteinExistence type="predicted"/>
<dbReference type="SUPFAM" id="SSF53474">
    <property type="entry name" value="alpha/beta-Hydrolases"/>
    <property type="match status" value="1"/>
</dbReference>
<sequence>MTRTYTERDYQRAEHMLQHHRAALITGMVDRPVWLEKSESFWCATSSPAGVEYLVVDPVAGTRRSAFDHPRLAAALSRATGRTIDRATLRLSTFEFEDGDVIVELGGRRWRCSLEDYVCTPVESSAVGPGESRSPNGRWTVFVRDHNLWLRDETGAEVPLTRDGTADNGYAVDPMFGRRRPFMGVDGAVASPVVQWSPDGSKLLTHRMDERDVEVLHLVESTPASARRPMTHTCRYPMPDEPGQPKAYFVVVDPERRTVTPSTGDPVHTPYVSPVTWGRVWWSSDGETVYYLDPERFGRCLRLIAVDAVTGRSRVIIEEHGKTRVEPTQIMADPAMVHLCGNGELLWYSQRDGWGHLYRYTPSGALINQVTRGTWAVRGILHVDEEDGVVYFSASGLVSSDPYLRQLCRINLDGTGFARLTDDVDDHVARISPLGSYLVDTASRADKPPLVVVRDLVGRVVVEVARADVSALVREGWAPPERFTVKAADGVTDIYGTLWRPYGFDPNLRYPVVDHIYPGPQSHRAPQNFENNYTGEAEAFAALGFAVVAIDGRGTPGRSKEFHDASYGRLGDGGGLDDHVVGIIELGRRYPWLDTDRVGITGSSGGGFAAVRAVLAHPDFFQAGISVAGCHDIRQYLSFWGETYHGPWDPESYRVAANSELAGNLRGKLLLVHGELDDNVPHYQTLGLVDALIEANRDFEMLLVPGVGHHMLHREGYVIRRRWDFFVRNLMNALPPSGYRLADIPFC</sequence>
<dbReference type="Gene3D" id="2.140.10.30">
    <property type="entry name" value="Dipeptidylpeptidase IV, N-terminal domain"/>
    <property type="match status" value="1"/>
</dbReference>
<gene>
    <name evidence="3" type="ORF">ACFFH7_04295</name>
</gene>
<dbReference type="InterPro" id="IPR050278">
    <property type="entry name" value="Serine_Prot_S9B/DPPIV"/>
</dbReference>
<dbReference type="PANTHER" id="PTHR11731">
    <property type="entry name" value="PROTEASE FAMILY S9B,C DIPEPTIDYL-PEPTIDASE IV-RELATED"/>
    <property type="match status" value="1"/>
</dbReference>
<organism evidence="3 4">
    <name type="scientific">Kutzneria chonburiensis</name>
    <dbReference type="NCBI Taxonomy" id="1483604"/>
    <lineage>
        <taxon>Bacteria</taxon>
        <taxon>Bacillati</taxon>
        <taxon>Actinomycetota</taxon>
        <taxon>Actinomycetes</taxon>
        <taxon>Pseudonocardiales</taxon>
        <taxon>Pseudonocardiaceae</taxon>
        <taxon>Kutzneria</taxon>
    </lineage>
</organism>
<dbReference type="InterPro" id="IPR002469">
    <property type="entry name" value="Peptidase_S9B_N"/>
</dbReference>